<accession>A0ABP3GKA4</accession>
<sequence>MGFLLIFFIGVSILLFVISLFLPNRLKQIEVELEELSYQVIQDSYQFKKRIKVLEEELLVDHSSSPLSTNKSKPNEIIVNQVLSLHKQGVPVSQISSQSALSTEEVEEIIETERQMRGTIS</sequence>
<evidence type="ECO:0000313" key="3">
    <source>
        <dbReference type="Proteomes" id="UP001500782"/>
    </source>
</evidence>
<reference evidence="3" key="1">
    <citation type="journal article" date="2019" name="Int. J. Syst. Evol. Microbiol.">
        <title>The Global Catalogue of Microorganisms (GCM) 10K type strain sequencing project: providing services to taxonomists for standard genome sequencing and annotation.</title>
        <authorList>
            <consortium name="The Broad Institute Genomics Platform"/>
            <consortium name="The Broad Institute Genome Sequencing Center for Infectious Disease"/>
            <person name="Wu L."/>
            <person name="Ma J."/>
        </authorList>
    </citation>
    <scope>NUCLEOTIDE SEQUENCE [LARGE SCALE GENOMIC DNA]</scope>
    <source>
        <strain evidence="3">JCM 9731</strain>
    </source>
</reference>
<keyword evidence="1" id="KW-0472">Membrane</keyword>
<dbReference type="Proteomes" id="UP001500782">
    <property type="component" value="Unassembled WGS sequence"/>
</dbReference>
<organism evidence="2 3">
    <name type="scientific">Bacillus carboniphilus</name>
    <dbReference type="NCBI Taxonomy" id="86663"/>
    <lineage>
        <taxon>Bacteria</taxon>
        <taxon>Bacillati</taxon>
        <taxon>Bacillota</taxon>
        <taxon>Bacilli</taxon>
        <taxon>Bacillales</taxon>
        <taxon>Bacillaceae</taxon>
        <taxon>Bacillus</taxon>
    </lineage>
</organism>
<keyword evidence="1" id="KW-0812">Transmembrane</keyword>
<name>A0ABP3GKA4_9BACI</name>
<evidence type="ECO:0000313" key="2">
    <source>
        <dbReference type="EMBL" id="GAA0345668.1"/>
    </source>
</evidence>
<evidence type="ECO:0000256" key="1">
    <source>
        <dbReference type="SAM" id="Phobius"/>
    </source>
</evidence>
<protein>
    <recommendedName>
        <fullName evidence="4">DUF2802 domain-containing protein</fullName>
    </recommendedName>
</protein>
<comment type="caution">
    <text evidence="2">The sequence shown here is derived from an EMBL/GenBank/DDBJ whole genome shotgun (WGS) entry which is preliminary data.</text>
</comment>
<keyword evidence="1" id="KW-1133">Transmembrane helix</keyword>
<gene>
    <name evidence="2" type="ORF">GCM10008967_40110</name>
</gene>
<keyword evidence="3" id="KW-1185">Reference proteome</keyword>
<proteinExistence type="predicted"/>
<dbReference type="RefSeq" id="WP_343803329.1">
    <property type="nucleotide sequence ID" value="NZ_BAAADJ010000064.1"/>
</dbReference>
<feature type="transmembrane region" description="Helical" evidence="1">
    <location>
        <begin position="6"/>
        <end position="23"/>
    </location>
</feature>
<dbReference type="EMBL" id="BAAADJ010000064">
    <property type="protein sequence ID" value="GAA0345668.1"/>
    <property type="molecule type" value="Genomic_DNA"/>
</dbReference>
<evidence type="ECO:0008006" key="4">
    <source>
        <dbReference type="Google" id="ProtNLM"/>
    </source>
</evidence>